<sequence>MRTELLKKRARSLQENGSITNYLNVMLDSQSIGNLVNRINAIATILKADKELLQDYKEDRELKEQMEEQLRDRMDFNKENLMELRKLQQELQLNLTEKSTLMKTMSEEEVQLVKEFQDLEDESLLLKAQEGAIKQEIENAQREAEEPLHNEIQSAPIEKQEIHL</sequence>
<keyword evidence="5" id="KW-1185">Reference proteome</keyword>
<dbReference type="InterPro" id="IPR057309">
    <property type="entry name" value="PcsB_CC"/>
</dbReference>
<feature type="domain" description="Peptidoglycan hydrolase PcsB coiled-coil" evidence="3">
    <location>
        <begin position="2"/>
        <end position="64"/>
    </location>
</feature>
<evidence type="ECO:0000313" key="5">
    <source>
        <dbReference type="Proteomes" id="UP001342826"/>
    </source>
</evidence>
<proteinExistence type="predicted"/>
<dbReference type="Pfam" id="PF24568">
    <property type="entry name" value="CC_PcsB"/>
    <property type="match status" value="1"/>
</dbReference>
<dbReference type="EMBL" id="JARTFS010000009">
    <property type="protein sequence ID" value="MED4402095.1"/>
    <property type="molecule type" value="Genomic_DNA"/>
</dbReference>
<protein>
    <recommendedName>
        <fullName evidence="3">Peptidoglycan hydrolase PcsB coiled-coil domain-containing protein</fullName>
    </recommendedName>
</protein>
<name>A0ABU6NYA4_9BACI</name>
<dbReference type="Gene3D" id="6.10.250.3150">
    <property type="match status" value="1"/>
</dbReference>
<evidence type="ECO:0000259" key="3">
    <source>
        <dbReference type="Pfam" id="PF24568"/>
    </source>
</evidence>
<feature type="region of interest" description="Disordered" evidence="2">
    <location>
        <begin position="138"/>
        <end position="164"/>
    </location>
</feature>
<evidence type="ECO:0000256" key="2">
    <source>
        <dbReference type="SAM" id="MobiDB-lite"/>
    </source>
</evidence>
<reference evidence="4 5" key="1">
    <citation type="submission" date="2023-03" db="EMBL/GenBank/DDBJ databases">
        <title>Bacillus Genome Sequencing.</title>
        <authorList>
            <person name="Dunlap C."/>
        </authorList>
    </citation>
    <scope>NUCLEOTIDE SEQUENCE [LARGE SCALE GENOMIC DNA]</scope>
    <source>
        <strain evidence="4 5">NRS-1717</strain>
    </source>
</reference>
<evidence type="ECO:0000256" key="1">
    <source>
        <dbReference type="ARBA" id="ARBA00022729"/>
    </source>
</evidence>
<keyword evidence="1" id="KW-0732">Signal</keyword>
<gene>
    <name evidence="4" type="ORF">P9271_12290</name>
</gene>
<organism evidence="4 5">
    <name type="scientific">Metabacillus fastidiosus</name>
    <dbReference type="NCBI Taxonomy" id="1458"/>
    <lineage>
        <taxon>Bacteria</taxon>
        <taxon>Bacillati</taxon>
        <taxon>Bacillota</taxon>
        <taxon>Bacilli</taxon>
        <taxon>Bacillales</taxon>
        <taxon>Bacillaceae</taxon>
        <taxon>Metabacillus</taxon>
    </lineage>
</organism>
<dbReference type="Proteomes" id="UP001342826">
    <property type="component" value="Unassembled WGS sequence"/>
</dbReference>
<feature type="compositionally biased region" description="Basic and acidic residues" evidence="2">
    <location>
        <begin position="138"/>
        <end position="149"/>
    </location>
</feature>
<accession>A0ABU6NYA4</accession>
<comment type="caution">
    <text evidence="4">The sequence shown here is derived from an EMBL/GenBank/DDBJ whole genome shotgun (WGS) entry which is preliminary data.</text>
</comment>
<dbReference type="RefSeq" id="WP_328015344.1">
    <property type="nucleotide sequence ID" value="NZ_JARTFS010000009.1"/>
</dbReference>
<evidence type="ECO:0000313" key="4">
    <source>
        <dbReference type="EMBL" id="MED4402095.1"/>
    </source>
</evidence>